<dbReference type="GO" id="GO:0005829">
    <property type="term" value="C:cytosol"/>
    <property type="evidence" value="ECO:0007669"/>
    <property type="project" value="TreeGrafter"/>
</dbReference>
<name>A0AAV9ITK5_CYACA</name>
<dbReference type="PANTHER" id="PTHR10539">
    <property type="entry name" value="26S PROTEASOME NON-ATPASE REGULATORY SUBUNIT 13"/>
    <property type="match status" value="1"/>
</dbReference>
<reference evidence="3 4" key="1">
    <citation type="submission" date="2022-07" db="EMBL/GenBank/DDBJ databases">
        <title>Genome-wide signatures of adaptation to extreme environments.</title>
        <authorList>
            <person name="Cho C.H."/>
            <person name="Yoon H.S."/>
        </authorList>
    </citation>
    <scope>NUCLEOTIDE SEQUENCE [LARGE SCALE GENOMIC DNA]</scope>
    <source>
        <strain evidence="3 4">DBV 063 E5</strain>
    </source>
</reference>
<dbReference type="InterPro" id="IPR035298">
    <property type="entry name" value="PSMD13"/>
</dbReference>
<dbReference type="GO" id="GO:0005198">
    <property type="term" value="F:structural molecule activity"/>
    <property type="evidence" value="ECO:0007669"/>
    <property type="project" value="TreeGrafter"/>
</dbReference>
<protein>
    <recommendedName>
        <fullName evidence="2">PSD13 N-terminal domain-containing protein</fullName>
    </recommendedName>
</protein>
<evidence type="ECO:0000313" key="3">
    <source>
        <dbReference type="EMBL" id="KAK4535489.1"/>
    </source>
</evidence>
<feature type="domain" description="PSD13 N-terminal" evidence="2">
    <location>
        <begin position="21"/>
        <end position="248"/>
    </location>
</feature>
<dbReference type="Pfam" id="PF22037">
    <property type="entry name" value="PSD13_N"/>
    <property type="match status" value="1"/>
</dbReference>
<keyword evidence="1" id="KW-0647">Proteasome</keyword>
<evidence type="ECO:0000259" key="2">
    <source>
        <dbReference type="Pfam" id="PF22037"/>
    </source>
</evidence>
<dbReference type="GO" id="GO:0006511">
    <property type="term" value="P:ubiquitin-dependent protein catabolic process"/>
    <property type="evidence" value="ECO:0007669"/>
    <property type="project" value="TreeGrafter"/>
</dbReference>
<dbReference type="AlphaFoldDB" id="A0AAV9ITK5"/>
<accession>A0AAV9ITK5</accession>
<gene>
    <name evidence="3" type="ORF">CDCA_CDCA05G1514</name>
</gene>
<comment type="caution">
    <text evidence="3">The sequence shown here is derived from an EMBL/GenBank/DDBJ whole genome shotgun (WGS) entry which is preliminary data.</text>
</comment>
<sequence length="395" mass="44142">MNRPAREYIQSRAQEDPQRYSVLAELYEKRLWHQLTQQLVSWLEAWRSAPGGSPTAPLELYECFVRDFETRLNALSLTQIVVAICRLAFGEDAVGAVGFLRSALEGKAQVESSAAARIMFQSEVVCLLLRAGTAEGVTEAKERLQRAGEWLDAAGSVDLSVSSAYYRSASEYYKRAGPASAFYRSALAFLSCTPFDALAPEEQVQWALDVGLAALLGKDIFNFGEVLQHEVVRSLTHLAEHQWLYRMLQAFYEGDIRGYQRLCREHAARMQQYPALASNAELLTHKITLLRLTRLAMQGDAQQQHQIFFETAARECLVSEEEMEHVAMAAFSKGLAHGWIDQVGRTITITRLQPQVMDQAGAAEMARRLAAWEQSADRVLQYVETAAGELLATAS</sequence>
<dbReference type="PANTHER" id="PTHR10539:SF0">
    <property type="entry name" value="26S PROTEASOME NON-ATPASE REGULATORY SUBUNIT 13"/>
    <property type="match status" value="1"/>
</dbReference>
<dbReference type="InterPro" id="IPR054179">
    <property type="entry name" value="PSD13_N"/>
</dbReference>
<evidence type="ECO:0000256" key="1">
    <source>
        <dbReference type="ARBA" id="ARBA00022942"/>
    </source>
</evidence>
<dbReference type="Proteomes" id="UP001301350">
    <property type="component" value="Unassembled WGS sequence"/>
</dbReference>
<dbReference type="GO" id="GO:0005634">
    <property type="term" value="C:nucleus"/>
    <property type="evidence" value="ECO:0007669"/>
    <property type="project" value="TreeGrafter"/>
</dbReference>
<organism evidence="3 4">
    <name type="scientific">Cyanidium caldarium</name>
    <name type="common">Red alga</name>
    <dbReference type="NCBI Taxonomy" id="2771"/>
    <lineage>
        <taxon>Eukaryota</taxon>
        <taxon>Rhodophyta</taxon>
        <taxon>Bangiophyceae</taxon>
        <taxon>Cyanidiales</taxon>
        <taxon>Cyanidiaceae</taxon>
        <taxon>Cyanidium</taxon>
    </lineage>
</organism>
<keyword evidence="4" id="KW-1185">Reference proteome</keyword>
<dbReference type="GO" id="GO:0008541">
    <property type="term" value="C:proteasome regulatory particle, lid subcomplex"/>
    <property type="evidence" value="ECO:0007669"/>
    <property type="project" value="TreeGrafter"/>
</dbReference>
<proteinExistence type="predicted"/>
<evidence type="ECO:0000313" key="4">
    <source>
        <dbReference type="Proteomes" id="UP001301350"/>
    </source>
</evidence>
<dbReference type="EMBL" id="JANCYW010000005">
    <property type="protein sequence ID" value="KAK4535489.1"/>
    <property type="molecule type" value="Genomic_DNA"/>
</dbReference>